<name>A0A521B9Y9_9BACT</name>
<feature type="region of interest" description="Disordered" evidence="2">
    <location>
        <begin position="1049"/>
        <end position="1098"/>
    </location>
</feature>
<keyword evidence="1" id="KW-0175">Coiled coil</keyword>
<feature type="coiled-coil region" evidence="1">
    <location>
        <begin position="515"/>
        <end position="592"/>
    </location>
</feature>
<evidence type="ECO:0000256" key="3">
    <source>
        <dbReference type="SAM" id="Phobius"/>
    </source>
</evidence>
<evidence type="ECO:0000256" key="1">
    <source>
        <dbReference type="SAM" id="Coils"/>
    </source>
</evidence>
<feature type="compositionally biased region" description="Low complexity" evidence="2">
    <location>
        <begin position="753"/>
        <end position="765"/>
    </location>
</feature>
<protein>
    <submittedName>
        <fullName evidence="4">Uncharacterized protein</fullName>
    </submittedName>
</protein>
<feature type="compositionally biased region" description="Polar residues" evidence="2">
    <location>
        <begin position="712"/>
        <end position="730"/>
    </location>
</feature>
<dbReference type="OrthoDB" id="9812498at2"/>
<feature type="region of interest" description="Disordered" evidence="2">
    <location>
        <begin position="748"/>
        <end position="782"/>
    </location>
</feature>
<evidence type="ECO:0000256" key="2">
    <source>
        <dbReference type="SAM" id="MobiDB-lite"/>
    </source>
</evidence>
<dbReference type="AlphaFoldDB" id="A0A521B9Y9"/>
<accession>A0A521B9Y9</accession>
<dbReference type="EMBL" id="FXTP01000002">
    <property type="protein sequence ID" value="SMO43902.1"/>
    <property type="molecule type" value="Genomic_DNA"/>
</dbReference>
<keyword evidence="3" id="KW-0472">Membrane</keyword>
<feature type="compositionally biased region" description="Basic and acidic residues" evidence="2">
    <location>
        <begin position="701"/>
        <end position="711"/>
    </location>
</feature>
<dbReference type="Proteomes" id="UP000317557">
    <property type="component" value="Unassembled WGS sequence"/>
</dbReference>
<feature type="transmembrane region" description="Helical" evidence="3">
    <location>
        <begin position="62"/>
        <end position="80"/>
    </location>
</feature>
<keyword evidence="5" id="KW-1185">Reference proteome</keyword>
<feature type="compositionally biased region" description="Basic and acidic residues" evidence="2">
    <location>
        <begin position="1049"/>
        <end position="1070"/>
    </location>
</feature>
<evidence type="ECO:0000313" key="4">
    <source>
        <dbReference type="EMBL" id="SMO43902.1"/>
    </source>
</evidence>
<feature type="transmembrane region" description="Helical" evidence="3">
    <location>
        <begin position="157"/>
        <end position="175"/>
    </location>
</feature>
<feature type="transmembrane region" description="Helical" evidence="3">
    <location>
        <begin position="32"/>
        <end position="50"/>
    </location>
</feature>
<proteinExistence type="predicted"/>
<keyword evidence="3" id="KW-0812">Transmembrane</keyword>
<evidence type="ECO:0000313" key="5">
    <source>
        <dbReference type="Proteomes" id="UP000317557"/>
    </source>
</evidence>
<dbReference type="RefSeq" id="WP_142453137.1">
    <property type="nucleotide sequence ID" value="NZ_FXTP01000002.1"/>
</dbReference>
<sequence>MSTSSQNTSAKTVQEKLRSAFKRLQSRHKVAVVLRAVFIVIASLIAITLAEELFYLSVPLKTGLLALLSVAAVAILYRGFKELPEEDFTSFYRKFSRASDLPELKDTLDLEKSAKGNRALIDAAILQNLSRIKPDKLSKSLNEYVQESEASSSYKKFATLGIASIFVLALTAFNFSDALLRTTTFWQAYQKPNPYNFAVYPGNVTLEQGSNFEARIDFQGGSTPEDVTLQFKTSVEKDFRSRAMEKAGNSFTSLPMELNNDMEYFVLMDGYRSDLYSADVQLRPRFSALSVTQFPPTYTQLDSTTRHYPFSELRAYQGTNITLKGTLNKTVAEARLLSADTSIVLDVQDDLSFTHSMQVTEADTLRFYIEDQNELSNKNPFQITVVPLKDEYPLVSIEEPEDDIQEVNPQAINLLYQASDDFGLTAASLNYELTRAYVEEPITGSVSVEVPGNGGLGSYSWNLEDFGLRPQDELTFWVTVTDNDGYQGYKSSRSESLTLTVPSLVDYFDEVDEKESEVEKDLDDLSESFKQTQDQYEQFKEKMRDNPEQTGYEEKQQLEQVRRQQEEVQKRVDELNKKFEELKNELSRDNMLSEDTQKAYEELQKLMKEIDDPALMEALQKMQEELGQMNPDQMREAMENLEFNEELYRERLERTLELFKQLKLNSDLDKLARSFEDMARKAAEQAQKADSSSASAQEMEQSLKENEKLKQQVDSLSQNTSPKNENQVSEYQEETRKELDELMKEMKKKLDGQKNGQQQQQSQSSEKQKDGGQQESSPQERYEQLATKTQKLMEGMSQQQMNINIAGLQYVLYSLLNLSLEQEELNALASSAENRSQAFVTYARDQRNIEEIFNSVSDSLFSLSKDIPQLSNQINKRTLEIEKSLDKSLNQMSERNRNQASVASRQSLGGINELSFMIMNLLEQLQQGGSGGGSGMSAQQMMQQMQQTGESQQQLNQRMQEMINDMQGDRLTQNQMERLNQIAKEQNRIRKQLEEMQRSGELDGNRIGSELQRMIEDMEDTINDLRGGSTDPMMIKRQQNILSRMLEAEKAMQEQDEENKREGNAPEEFARQQSPEMTLEELEKEIRNRLNDPNFTKYSPDYQRLIENYFELLKELQEQNREIQ</sequence>
<keyword evidence="3" id="KW-1133">Transmembrane helix</keyword>
<feature type="compositionally biased region" description="Low complexity" evidence="2">
    <location>
        <begin position="684"/>
        <end position="700"/>
    </location>
</feature>
<organism evidence="4 5">
    <name type="scientific">Gracilimonas mengyeensis</name>
    <dbReference type="NCBI Taxonomy" id="1302730"/>
    <lineage>
        <taxon>Bacteria</taxon>
        <taxon>Pseudomonadati</taxon>
        <taxon>Balneolota</taxon>
        <taxon>Balneolia</taxon>
        <taxon>Balneolales</taxon>
        <taxon>Balneolaceae</taxon>
        <taxon>Gracilimonas</taxon>
    </lineage>
</organism>
<gene>
    <name evidence="4" type="ORF">SAMN06265219_102120</name>
</gene>
<feature type="compositionally biased region" description="Basic and acidic residues" evidence="2">
    <location>
        <begin position="766"/>
        <end position="782"/>
    </location>
</feature>
<reference evidence="4 5" key="1">
    <citation type="submission" date="2017-05" db="EMBL/GenBank/DDBJ databases">
        <authorList>
            <person name="Varghese N."/>
            <person name="Submissions S."/>
        </authorList>
    </citation>
    <scope>NUCLEOTIDE SEQUENCE [LARGE SCALE GENOMIC DNA]</scope>
    <source>
        <strain evidence="4 5">DSM 21985</strain>
    </source>
</reference>
<feature type="region of interest" description="Disordered" evidence="2">
    <location>
        <begin position="682"/>
        <end position="735"/>
    </location>
</feature>